<dbReference type="PANTHER" id="PTHR47683:SF4">
    <property type="entry name" value="PSEUDOURIDINE SYNTHASE"/>
    <property type="match status" value="1"/>
</dbReference>
<dbReference type="GO" id="GO:0120159">
    <property type="term" value="F:rRNA pseudouridine synthase activity"/>
    <property type="evidence" value="ECO:0007669"/>
    <property type="project" value="UniProtKB-ARBA"/>
</dbReference>
<dbReference type="AlphaFoldDB" id="A0A848BMP4"/>
<dbReference type="Pfam" id="PF00849">
    <property type="entry name" value="PseudoU_synth_2"/>
    <property type="match status" value="1"/>
</dbReference>
<dbReference type="PROSITE" id="PS01149">
    <property type="entry name" value="PSI_RSU"/>
    <property type="match status" value="1"/>
</dbReference>
<dbReference type="SMART" id="SM00363">
    <property type="entry name" value="S4"/>
    <property type="match status" value="1"/>
</dbReference>
<evidence type="ECO:0000256" key="3">
    <source>
        <dbReference type="ARBA" id="ARBA00023235"/>
    </source>
</evidence>
<dbReference type="CDD" id="cd02553">
    <property type="entry name" value="PseudoU_synth_RsuA"/>
    <property type="match status" value="1"/>
</dbReference>
<keyword evidence="3 5" id="KW-0413">Isomerase</keyword>
<keyword evidence="2 4" id="KW-0694">RNA-binding</keyword>
<evidence type="ECO:0000313" key="7">
    <source>
        <dbReference type="EMBL" id="NME27521.1"/>
    </source>
</evidence>
<dbReference type="Proteomes" id="UP000591071">
    <property type="component" value="Unassembled WGS sequence"/>
</dbReference>
<dbReference type="InterPro" id="IPR036986">
    <property type="entry name" value="S4_RNA-bd_sf"/>
</dbReference>
<evidence type="ECO:0000256" key="5">
    <source>
        <dbReference type="RuleBase" id="RU003887"/>
    </source>
</evidence>
<dbReference type="SUPFAM" id="SSF55120">
    <property type="entry name" value="Pseudouridine synthase"/>
    <property type="match status" value="1"/>
</dbReference>
<comment type="caution">
    <text evidence="7">The sequence shown here is derived from an EMBL/GenBank/DDBJ whole genome shotgun (WGS) entry which is preliminary data.</text>
</comment>
<evidence type="ECO:0000256" key="2">
    <source>
        <dbReference type="ARBA" id="ARBA00022884"/>
    </source>
</evidence>
<dbReference type="NCBIfam" id="TIGR00093">
    <property type="entry name" value="pseudouridine synthase"/>
    <property type="match status" value="1"/>
</dbReference>
<gene>
    <name evidence="7" type="ORF">HF872_02595</name>
</gene>
<dbReference type="Gene3D" id="3.30.70.580">
    <property type="entry name" value="Pseudouridine synthase I, catalytic domain, N-terminal subdomain"/>
    <property type="match status" value="1"/>
</dbReference>
<dbReference type="InterPro" id="IPR020103">
    <property type="entry name" value="PsdUridine_synth_cat_dom_sf"/>
</dbReference>
<dbReference type="RefSeq" id="WP_170087193.1">
    <property type="nucleotide sequence ID" value="NZ_JABAFG010000003.1"/>
</dbReference>
<dbReference type="EMBL" id="JABAFG010000003">
    <property type="protein sequence ID" value="NME27521.1"/>
    <property type="molecule type" value="Genomic_DNA"/>
</dbReference>
<protein>
    <recommendedName>
        <fullName evidence="5">Pseudouridine synthase</fullName>
        <ecNumber evidence="5">5.4.99.-</ecNumber>
    </recommendedName>
</protein>
<dbReference type="Pfam" id="PF01479">
    <property type="entry name" value="S4"/>
    <property type="match status" value="1"/>
</dbReference>
<accession>A0A848BMP4</accession>
<reference evidence="7 8" key="1">
    <citation type="submission" date="2020-04" db="EMBL/GenBank/DDBJ databases">
        <authorList>
            <person name="Hitch T.C.A."/>
            <person name="Wylensek D."/>
            <person name="Clavel T."/>
        </authorList>
    </citation>
    <scope>NUCLEOTIDE SEQUENCE [LARGE SCALE GENOMIC DNA]</scope>
    <source>
        <strain evidence="7 8">Oil-RF-744-FAT-WT-6-1</strain>
    </source>
</reference>
<comment type="similarity">
    <text evidence="1 5">Belongs to the pseudouridine synthase RsuA family.</text>
</comment>
<dbReference type="SUPFAM" id="SSF55174">
    <property type="entry name" value="Alpha-L RNA-binding motif"/>
    <property type="match status" value="1"/>
</dbReference>
<proteinExistence type="inferred from homology"/>
<dbReference type="InterPro" id="IPR050343">
    <property type="entry name" value="RsuA_PseudoU_synthase"/>
</dbReference>
<evidence type="ECO:0000256" key="4">
    <source>
        <dbReference type="PROSITE-ProRule" id="PRU00182"/>
    </source>
</evidence>
<dbReference type="PANTHER" id="PTHR47683">
    <property type="entry name" value="PSEUDOURIDINE SYNTHASE FAMILY PROTEIN-RELATED"/>
    <property type="match status" value="1"/>
</dbReference>
<dbReference type="InterPro" id="IPR006145">
    <property type="entry name" value="PsdUridine_synth_RsuA/RluA"/>
</dbReference>
<dbReference type="InterPro" id="IPR002942">
    <property type="entry name" value="S4_RNA-bd"/>
</dbReference>
<dbReference type="Gene3D" id="3.30.70.1560">
    <property type="entry name" value="Alpha-L RNA-binding motif"/>
    <property type="match status" value="1"/>
</dbReference>
<feature type="domain" description="RNA-binding S4" evidence="6">
    <location>
        <begin position="5"/>
        <end position="63"/>
    </location>
</feature>
<dbReference type="Gene3D" id="3.10.290.10">
    <property type="entry name" value="RNA-binding S4 domain"/>
    <property type="match status" value="1"/>
</dbReference>
<dbReference type="EC" id="5.4.99.-" evidence="5"/>
<name>A0A848BMP4_9FIRM</name>
<dbReference type="CDD" id="cd00165">
    <property type="entry name" value="S4"/>
    <property type="match status" value="1"/>
</dbReference>
<evidence type="ECO:0000313" key="8">
    <source>
        <dbReference type="Proteomes" id="UP000591071"/>
    </source>
</evidence>
<dbReference type="GO" id="GO:0003723">
    <property type="term" value="F:RNA binding"/>
    <property type="evidence" value="ECO:0007669"/>
    <property type="project" value="UniProtKB-KW"/>
</dbReference>
<evidence type="ECO:0000256" key="1">
    <source>
        <dbReference type="ARBA" id="ARBA00008348"/>
    </source>
</evidence>
<dbReference type="GO" id="GO:0000455">
    <property type="term" value="P:enzyme-directed rRNA pseudouridine synthesis"/>
    <property type="evidence" value="ECO:0007669"/>
    <property type="project" value="UniProtKB-ARBA"/>
</dbReference>
<dbReference type="PROSITE" id="PS50889">
    <property type="entry name" value="S4"/>
    <property type="match status" value="1"/>
</dbReference>
<dbReference type="InterPro" id="IPR000748">
    <property type="entry name" value="PsdUridine_synth_RsuA/RluB/E/F"/>
</dbReference>
<dbReference type="InterPro" id="IPR018496">
    <property type="entry name" value="PsdUridine_synth_RsuA/RluB_CS"/>
</dbReference>
<organism evidence="7 8">
    <name type="scientific">Megasphaera hexanoica</name>
    <dbReference type="NCBI Taxonomy" id="1675036"/>
    <lineage>
        <taxon>Bacteria</taxon>
        <taxon>Bacillati</taxon>
        <taxon>Bacillota</taxon>
        <taxon>Negativicutes</taxon>
        <taxon>Veillonellales</taxon>
        <taxon>Veillonellaceae</taxon>
        <taxon>Megasphaera</taxon>
    </lineage>
</organism>
<sequence length="241" mass="26249">MANTIRLDKLLGHTGWGTRKEIKELCRSGAVAVNGMSCRDSSQKVQPGRDAVTVKGQAVSYEEFYYLMLYKPEGVLSATEDPRAQTVIDLLPQQFSGAGLFPVGRLDKDTTGLLLLTNDGQWAHRITSPKKHVPKVYIARVAGCIPEDIGERFAAGLVLDDGLVCLPAKAVRSGEQELTITVQEGKFHQVKRMCAAVGLTVEALHRMCIGKVILDRALTPGAWRPLTETEREAVFASSGTD</sequence>
<dbReference type="InterPro" id="IPR042092">
    <property type="entry name" value="PsdUridine_s_RsuA/RluB/E/F_cat"/>
</dbReference>
<evidence type="ECO:0000259" key="6">
    <source>
        <dbReference type="SMART" id="SM00363"/>
    </source>
</evidence>
<dbReference type="InterPro" id="IPR020094">
    <property type="entry name" value="TruA/RsuA/RluB/E/F_N"/>
</dbReference>